<dbReference type="Gene3D" id="2.10.109.10">
    <property type="entry name" value="Umud Fragment, subunit A"/>
    <property type="match status" value="1"/>
</dbReference>
<reference evidence="2 3" key="1">
    <citation type="journal article" date="2014" name="Antonie Van Leeuwenhoek">
        <title>Hyphomonas beringensis sp. nov. and Hyphomonas chukchiensis sp. nov., isolated from surface seawater of the Bering Sea and Chukchi Sea.</title>
        <authorList>
            <person name="Li C."/>
            <person name="Lai Q."/>
            <person name="Li G."/>
            <person name="Dong C."/>
            <person name="Wang J."/>
            <person name="Liao Y."/>
            <person name="Shao Z."/>
        </authorList>
    </citation>
    <scope>NUCLEOTIDE SEQUENCE [LARGE SCALE GENOMIC DNA]</scope>
    <source>
        <strain evidence="2 3">SCH89</strain>
    </source>
</reference>
<gene>
    <name evidence="2" type="ORF">HOC_20708</name>
</gene>
<accession>A0A059G0P6</accession>
<dbReference type="GO" id="GO:0004252">
    <property type="term" value="F:serine-type endopeptidase activity"/>
    <property type="evidence" value="ECO:0007669"/>
    <property type="project" value="InterPro"/>
</dbReference>
<dbReference type="GO" id="GO:0006465">
    <property type="term" value="P:signal peptide processing"/>
    <property type="evidence" value="ECO:0007669"/>
    <property type="project" value="InterPro"/>
</dbReference>
<dbReference type="Pfam" id="PF10502">
    <property type="entry name" value="Peptidase_S26"/>
    <property type="match status" value="1"/>
</dbReference>
<feature type="domain" description="Peptidase S26" evidence="1">
    <location>
        <begin position="10"/>
        <end position="158"/>
    </location>
</feature>
<evidence type="ECO:0000313" key="2">
    <source>
        <dbReference type="EMBL" id="KCZ96926.1"/>
    </source>
</evidence>
<dbReference type="Proteomes" id="UP000024942">
    <property type="component" value="Unassembled WGS sequence"/>
</dbReference>
<dbReference type="InterPro" id="IPR019533">
    <property type="entry name" value="Peptidase_S26"/>
</dbReference>
<evidence type="ECO:0000259" key="1">
    <source>
        <dbReference type="Pfam" id="PF10502"/>
    </source>
</evidence>
<dbReference type="STRING" id="1280953.HOC_20708"/>
<dbReference type="eggNOG" id="COG4959">
    <property type="taxonomic scope" value="Bacteria"/>
</dbReference>
<organism evidence="2 3">
    <name type="scientific">Hyphomonas oceanitis SCH89</name>
    <dbReference type="NCBI Taxonomy" id="1280953"/>
    <lineage>
        <taxon>Bacteria</taxon>
        <taxon>Pseudomonadati</taxon>
        <taxon>Pseudomonadota</taxon>
        <taxon>Alphaproteobacteria</taxon>
        <taxon>Hyphomonadales</taxon>
        <taxon>Hyphomonadaceae</taxon>
        <taxon>Hyphomonas</taxon>
    </lineage>
</organism>
<evidence type="ECO:0000313" key="3">
    <source>
        <dbReference type="Proteomes" id="UP000024942"/>
    </source>
</evidence>
<protein>
    <recommendedName>
        <fullName evidence="1">Peptidase S26 domain-containing protein</fullName>
    </recommendedName>
</protein>
<name>A0A059G0P6_9PROT</name>
<dbReference type="RefSeq" id="WP_051625179.1">
    <property type="nucleotide sequence ID" value="NZ_ARYL01000132.1"/>
</dbReference>
<dbReference type="EMBL" id="ARYL01000132">
    <property type="protein sequence ID" value="KCZ96926.1"/>
    <property type="molecule type" value="Genomic_DNA"/>
</dbReference>
<dbReference type="InterPro" id="IPR036286">
    <property type="entry name" value="LexA/Signal_pep-like_sf"/>
</dbReference>
<sequence length="166" mass="18430">MKYPVLWITGAGLCLVLFGGLFDPEDYLIWNRTGSAPEGLYWRSNEPFTPGRWVIVSARSVDAQWAEAHGFVGRDWPLLKRMTGIAGDEICRHGRMISVNGDTVASAHLVDPSGRNLPDWQGCVRLLETDVFLLNAHPDSLDGRYFGATKLEDLDGVALPLFTLKD</sequence>
<dbReference type="PATRIC" id="fig|1280953.3.peg.4095"/>
<keyword evidence="3" id="KW-1185">Reference proteome</keyword>
<dbReference type="MEROPS" id="S26.014"/>
<dbReference type="SUPFAM" id="SSF51306">
    <property type="entry name" value="LexA/Signal peptidase"/>
    <property type="match status" value="1"/>
</dbReference>
<dbReference type="OrthoDB" id="5360818at2"/>
<proteinExistence type="predicted"/>
<comment type="caution">
    <text evidence="2">The sequence shown here is derived from an EMBL/GenBank/DDBJ whole genome shotgun (WGS) entry which is preliminary data.</text>
</comment>
<dbReference type="AlphaFoldDB" id="A0A059G0P6"/>